<dbReference type="PANTHER" id="PTHR45694:SF18">
    <property type="entry name" value="GLUTAREDOXIN-1-RELATED"/>
    <property type="match status" value="1"/>
</dbReference>
<dbReference type="InterPro" id="IPR002109">
    <property type="entry name" value="Glutaredoxin"/>
</dbReference>
<dbReference type="NCBIfam" id="TIGR02180">
    <property type="entry name" value="GRX_euk"/>
    <property type="match status" value="1"/>
</dbReference>
<evidence type="ECO:0000259" key="5">
    <source>
        <dbReference type="Pfam" id="PF00462"/>
    </source>
</evidence>
<dbReference type="InterPro" id="IPR011899">
    <property type="entry name" value="Glutaredoxin_euk/vir"/>
</dbReference>
<keyword evidence="1" id="KW-0813">Transport</keyword>
<evidence type="ECO:0000313" key="6">
    <source>
        <dbReference type="EMBL" id="SBT79407.1"/>
    </source>
</evidence>
<sequence>MGCNNEAVKKFVQKIIDDNIIAVFSKTECPYCIKAITILKGYNPNSMHVEQIEKNPNMADIQAYLKDLTGKSSVPRIFINKEFVGGCDDLVRHHMEKFTKEVVKLLTKWLAAIKKKKKKERKK</sequence>
<accession>A0A1C3KYS6</accession>
<keyword evidence="4" id="KW-0676">Redox-active center</keyword>
<keyword evidence="2" id="KW-0249">Electron transport</keyword>
<protein>
    <submittedName>
        <fullName evidence="6">Glutaredoxin 1, putative</fullName>
    </submittedName>
</protein>
<dbReference type="Proteomes" id="UP000219799">
    <property type="component" value="Chromosome 8"/>
</dbReference>
<dbReference type="PROSITE" id="PS00195">
    <property type="entry name" value="GLUTAREDOXIN_1"/>
    <property type="match status" value="1"/>
</dbReference>
<dbReference type="EMBL" id="LT594496">
    <property type="protein sequence ID" value="SBT79407.1"/>
    <property type="molecule type" value="Genomic_DNA"/>
</dbReference>
<gene>
    <name evidence="6" type="primary">GRX1</name>
    <name evidence="6" type="ORF">PMLGA01_080037200</name>
</gene>
<evidence type="ECO:0000256" key="3">
    <source>
        <dbReference type="ARBA" id="ARBA00023157"/>
    </source>
</evidence>
<dbReference type="CDD" id="cd03419">
    <property type="entry name" value="GRX_GRXh_1_2_like"/>
    <property type="match status" value="1"/>
</dbReference>
<dbReference type="InterPro" id="IPR014025">
    <property type="entry name" value="Glutaredoxin_subgr"/>
</dbReference>
<proteinExistence type="predicted"/>
<dbReference type="Gene3D" id="3.40.30.10">
    <property type="entry name" value="Glutaredoxin"/>
    <property type="match status" value="1"/>
</dbReference>
<reference evidence="6 7" key="1">
    <citation type="submission" date="2016-06" db="EMBL/GenBank/DDBJ databases">
        <authorList>
            <consortium name="Pathogen Informatics"/>
        </authorList>
    </citation>
    <scope>NUCLEOTIDE SEQUENCE [LARGE SCALE GENOMIC DNA]</scope>
    <source>
        <strain evidence="6">PmlGA01</strain>
    </source>
</reference>
<name>A0A1C3KYS6_PLAMA</name>
<organism evidence="6 7">
    <name type="scientific">Plasmodium malariae</name>
    <dbReference type="NCBI Taxonomy" id="5858"/>
    <lineage>
        <taxon>Eukaryota</taxon>
        <taxon>Sar</taxon>
        <taxon>Alveolata</taxon>
        <taxon>Apicomplexa</taxon>
        <taxon>Aconoidasida</taxon>
        <taxon>Haemosporida</taxon>
        <taxon>Plasmodiidae</taxon>
        <taxon>Plasmodium</taxon>
        <taxon>Plasmodium (Plasmodium)</taxon>
    </lineage>
</organism>
<dbReference type="PRINTS" id="PR00160">
    <property type="entry name" value="GLUTAREDOXIN"/>
</dbReference>
<dbReference type="Pfam" id="PF00462">
    <property type="entry name" value="Glutaredoxin"/>
    <property type="match status" value="1"/>
</dbReference>
<evidence type="ECO:0000256" key="4">
    <source>
        <dbReference type="ARBA" id="ARBA00023284"/>
    </source>
</evidence>
<dbReference type="GO" id="GO:0015038">
    <property type="term" value="F:glutathione disulfide oxidoreductase activity"/>
    <property type="evidence" value="ECO:0007669"/>
    <property type="project" value="TreeGrafter"/>
</dbReference>
<dbReference type="GO" id="GO:0005634">
    <property type="term" value="C:nucleus"/>
    <property type="evidence" value="ECO:0007669"/>
    <property type="project" value="TreeGrafter"/>
</dbReference>
<keyword evidence="3" id="KW-1015">Disulfide bond</keyword>
<evidence type="ECO:0000256" key="1">
    <source>
        <dbReference type="ARBA" id="ARBA00022448"/>
    </source>
</evidence>
<dbReference type="PROSITE" id="PS51354">
    <property type="entry name" value="GLUTAREDOXIN_2"/>
    <property type="match status" value="1"/>
</dbReference>
<dbReference type="InterPro" id="IPR011767">
    <property type="entry name" value="GLR_AS"/>
</dbReference>
<dbReference type="VEuPathDB" id="PlasmoDB:PmUG01_08049900"/>
<evidence type="ECO:0000313" key="7">
    <source>
        <dbReference type="Proteomes" id="UP000219799"/>
    </source>
</evidence>
<dbReference type="AlphaFoldDB" id="A0A1C3KYS6"/>
<dbReference type="PANTHER" id="PTHR45694">
    <property type="entry name" value="GLUTAREDOXIN 2"/>
    <property type="match status" value="1"/>
</dbReference>
<evidence type="ECO:0000256" key="2">
    <source>
        <dbReference type="ARBA" id="ARBA00022982"/>
    </source>
</evidence>
<dbReference type="GO" id="GO:0005737">
    <property type="term" value="C:cytoplasm"/>
    <property type="evidence" value="ECO:0007669"/>
    <property type="project" value="TreeGrafter"/>
</dbReference>
<dbReference type="GO" id="GO:0034599">
    <property type="term" value="P:cellular response to oxidative stress"/>
    <property type="evidence" value="ECO:0007669"/>
    <property type="project" value="TreeGrafter"/>
</dbReference>
<feature type="domain" description="Glutaredoxin" evidence="5">
    <location>
        <begin position="21"/>
        <end position="84"/>
    </location>
</feature>
<dbReference type="InterPro" id="IPR036249">
    <property type="entry name" value="Thioredoxin-like_sf"/>
</dbReference>
<dbReference type="SUPFAM" id="SSF52833">
    <property type="entry name" value="Thioredoxin-like"/>
    <property type="match status" value="1"/>
</dbReference>